<evidence type="ECO:0000313" key="2">
    <source>
        <dbReference type="EMBL" id="API57919.1"/>
    </source>
</evidence>
<dbReference type="Pfam" id="PF04338">
    <property type="entry name" value="DUF481"/>
    <property type="match status" value="1"/>
</dbReference>
<evidence type="ECO:0000313" key="3">
    <source>
        <dbReference type="Proteomes" id="UP000182063"/>
    </source>
</evidence>
<feature type="signal peptide" evidence="1">
    <location>
        <begin position="1"/>
        <end position="23"/>
    </location>
</feature>
<keyword evidence="1" id="KW-0732">Signal</keyword>
<dbReference type="RefSeq" id="WP_072595495.1">
    <property type="nucleotide sequence ID" value="NZ_CP018221.1"/>
</dbReference>
<gene>
    <name evidence="2" type="ORF">BSL82_00230</name>
</gene>
<dbReference type="KEGG" id="sphj:BSL82_00230"/>
<proteinExistence type="predicted"/>
<accession>A0A1L3ZQL3</accession>
<organism evidence="2 3">
    <name type="scientific">Tardibacter chloracetimidivorans</name>
    <dbReference type="NCBI Taxonomy" id="1921510"/>
    <lineage>
        <taxon>Bacteria</taxon>
        <taxon>Pseudomonadati</taxon>
        <taxon>Pseudomonadota</taxon>
        <taxon>Alphaproteobacteria</taxon>
        <taxon>Sphingomonadales</taxon>
        <taxon>Sphingomonadaceae</taxon>
        <taxon>Tardibacter</taxon>
    </lineage>
</organism>
<dbReference type="Proteomes" id="UP000182063">
    <property type="component" value="Chromosome"/>
</dbReference>
<dbReference type="EMBL" id="CP018221">
    <property type="protein sequence ID" value="API57919.1"/>
    <property type="molecule type" value="Genomic_DNA"/>
</dbReference>
<feature type="chain" id="PRO_5012746975" description="DUF481 domain-containing protein" evidence="1">
    <location>
        <begin position="24"/>
        <end position="300"/>
    </location>
</feature>
<dbReference type="InterPro" id="IPR007433">
    <property type="entry name" value="DUF481"/>
</dbReference>
<dbReference type="OrthoDB" id="7341471at2"/>
<dbReference type="AlphaFoldDB" id="A0A1L3ZQL3"/>
<dbReference type="STRING" id="1921510.BSL82_00230"/>
<evidence type="ECO:0008006" key="4">
    <source>
        <dbReference type="Google" id="ProtNLM"/>
    </source>
</evidence>
<reference evidence="3" key="1">
    <citation type="submission" date="2016-11" db="EMBL/GenBank/DDBJ databases">
        <title>Complete Genome Sequence of alachlor-degrading Sphingomonas sp. strain JJ-A5.</title>
        <authorList>
            <person name="Lee H."/>
            <person name="Ka J.-O."/>
        </authorList>
    </citation>
    <scope>NUCLEOTIDE SEQUENCE [LARGE SCALE GENOMIC DNA]</scope>
    <source>
        <strain evidence="3">JJ-A5</strain>
    </source>
</reference>
<protein>
    <recommendedName>
        <fullName evidence="4">DUF481 domain-containing protein</fullName>
    </recommendedName>
</protein>
<keyword evidence="3" id="KW-1185">Reference proteome</keyword>
<name>A0A1L3ZQL3_9SPHN</name>
<evidence type="ECO:0000256" key="1">
    <source>
        <dbReference type="SAM" id="SignalP"/>
    </source>
</evidence>
<sequence length="300" mass="32906">MTILTKSLCAALLAVTFSGAAGAEPLPADAQRMLDAAILSGKPERIDAVAAVARETYPESVEEVDAQIAGYRGEKEKMRLAELRTERFWQGWSGQGELGASTSSGNSESVGVTAGLQLSKEDINWQHKFNALVDYRRANGVTEKEHFNTAYQGQRKISRTLYVYGLLQYERDRPAGYYRRFSEGLGLGVRLLDRPGLRLDMDGGPAFRQTAFIASGEEKELSGRASMAFRWDITPRLGFSQDASAFLADNSSFVSTSAMTTKLFGALSSRLSFDVRHETEPPAGSVKTDTVSRVTLLYSF</sequence>